<dbReference type="InterPro" id="IPR001254">
    <property type="entry name" value="Trypsin_dom"/>
</dbReference>
<dbReference type="InterPro" id="IPR033116">
    <property type="entry name" value="TRYPSIN_SER"/>
</dbReference>
<dbReference type="SUPFAM" id="SSF50494">
    <property type="entry name" value="Trypsin-like serine proteases"/>
    <property type="match status" value="1"/>
</dbReference>
<feature type="compositionally biased region" description="Acidic residues" evidence="3">
    <location>
        <begin position="243"/>
        <end position="256"/>
    </location>
</feature>
<evidence type="ECO:0000313" key="5">
    <source>
        <dbReference type="EMBL" id="MXU99382.1"/>
    </source>
</evidence>
<name>A0A6B0VBF7_IXORI</name>
<keyword evidence="2 5" id="KW-0645">Protease</keyword>
<dbReference type="InterPro" id="IPR001314">
    <property type="entry name" value="Peptidase_S1A"/>
</dbReference>
<dbReference type="InterPro" id="IPR009003">
    <property type="entry name" value="Peptidase_S1_PA"/>
</dbReference>
<feature type="domain" description="Peptidase S1" evidence="4">
    <location>
        <begin position="77"/>
        <end position="394"/>
    </location>
</feature>
<accession>A0A6B0VBF7</accession>
<evidence type="ECO:0000256" key="1">
    <source>
        <dbReference type="ARBA" id="ARBA00023157"/>
    </source>
</evidence>
<proteinExistence type="predicted"/>
<dbReference type="GO" id="GO:0006508">
    <property type="term" value="P:proteolysis"/>
    <property type="evidence" value="ECO:0007669"/>
    <property type="project" value="UniProtKB-KW"/>
</dbReference>
<protein>
    <submittedName>
        <fullName evidence="5">Putative serine protease with signal anchor</fullName>
    </submittedName>
</protein>
<dbReference type="Pfam" id="PF00089">
    <property type="entry name" value="Trypsin"/>
    <property type="match status" value="2"/>
</dbReference>
<evidence type="ECO:0000256" key="2">
    <source>
        <dbReference type="RuleBase" id="RU363034"/>
    </source>
</evidence>
<dbReference type="Gene3D" id="2.40.10.10">
    <property type="entry name" value="Trypsin-like serine proteases"/>
    <property type="match status" value="2"/>
</dbReference>
<feature type="region of interest" description="Disordered" evidence="3">
    <location>
        <begin position="243"/>
        <end position="292"/>
    </location>
</feature>
<dbReference type="PROSITE" id="PS00135">
    <property type="entry name" value="TRYPSIN_SER"/>
    <property type="match status" value="1"/>
</dbReference>
<keyword evidence="2" id="KW-0720">Serine protease</keyword>
<dbReference type="InterPro" id="IPR018114">
    <property type="entry name" value="TRYPSIN_HIS"/>
</dbReference>
<dbReference type="AlphaFoldDB" id="A0A6B0VBF7"/>
<evidence type="ECO:0000256" key="3">
    <source>
        <dbReference type="SAM" id="MobiDB-lite"/>
    </source>
</evidence>
<dbReference type="CDD" id="cd00190">
    <property type="entry name" value="Tryp_SPc"/>
    <property type="match status" value="1"/>
</dbReference>
<dbReference type="EMBL" id="GIFC01017299">
    <property type="protein sequence ID" value="MXU99382.1"/>
    <property type="molecule type" value="Transcribed_RNA"/>
</dbReference>
<keyword evidence="1" id="KW-1015">Disulfide bond</keyword>
<feature type="compositionally biased region" description="Polar residues" evidence="3">
    <location>
        <begin position="147"/>
        <end position="160"/>
    </location>
</feature>
<dbReference type="InterPro" id="IPR043504">
    <property type="entry name" value="Peptidase_S1_PA_chymotrypsin"/>
</dbReference>
<dbReference type="SMART" id="SM00020">
    <property type="entry name" value="Tryp_SPc"/>
    <property type="match status" value="1"/>
</dbReference>
<feature type="region of interest" description="Disordered" evidence="3">
    <location>
        <begin position="142"/>
        <end position="162"/>
    </location>
</feature>
<dbReference type="PROSITE" id="PS00134">
    <property type="entry name" value="TRYPSIN_HIS"/>
    <property type="match status" value="1"/>
</dbReference>
<reference evidence="5" key="1">
    <citation type="submission" date="2019-12" db="EMBL/GenBank/DDBJ databases">
        <title>An insight into the sialome of adult female Ixodes ricinus ticks feeding for 6 days.</title>
        <authorList>
            <person name="Perner J."/>
            <person name="Ribeiro J.M.C."/>
        </authorList>
    </citation>
    <scope>NUCLEOTIDE SEQUENCE</scope>
    <source>
        <strain evidence="5">Semi-engorged</strain>
        <tissue evidence="5">Salivary glands</tissue>
    </source>
</reference>
<dbReference type="PROSITE" id="PS50240">
    <property type="entry name" value="TRYPSIN_DOM"/>
    <property type="match status" value="1"/>
</dbReference>
<dbReference type="PRINTS" id="PR00722">
    <property type="entry name" value="CHYMOTRYPSIN"/>
</dbReference>
<dbReference type="GO" id="GO:0004252">
    <property type="term" value="F:serine-type endopeptidase activity"/>
    <property type="evidence" value="ECO:0007669"/>
    <property type="project" value="InterPro"/>
</dbReference>
<dbReference type="PANTHER" id="PTHR24252:SF7">
    <property type="entry name" value="HYALIN"/>
    <property type="match status" value="1"/>
</dbReference>
<sequence>MRWISALPAVLIRECLWSSSIVANLGRPAATLIVCLFSTSSLRFCAPVTRSPVHISEGEAPHECVRRQVPVSVSERILNGTPAAPGAWPWMVSLYAKGDFVCGGTLISDQLVLTAAHCVWYTNITDLTVRYGTTKRYKRDYSDYENETNPSSQQNSSDVTSEAEMECGNVEHVCAPRVLGNCSSLPVDLSILKLKERVKFNKHTQPICLPKDCQDAPPNATLYIAGWGMDIANISDIYDDYTDEEADNETESEAYEFEVSTSSMEIDDRNKSDEELESDEETGDNRTQSSGNFGLIPTIQDHLLETQVNYISQQDCSKEAEVAIPSYMRCSNLEPAGGSQGDSGGPVMYELNRQWTVDSIFVITVHDNSTGKFGPLLYVRVSHFMKVFIKPYMNLLSQEGVSDYGGVCASEEALKQCADAFTQTQRERIENSTEQ</sequence>
<evidence type="ECO:0000259" key="4">
    <source>
        <dbReference type="PROSITE" id="PS50240"/>
    </source>
</evidence>
<dbReference type="PANTHER" id="PTHR24252">
    <property type="entry name" value="ACROSIN-RELATED"/>
    <property type="match status" value="1"/>
</dbReference>
<keyword evidence="2" id="KW-0378">Hydrolase</keyword>
<organism evidence="5">
    <name type="scientific">Ixodes ricinus</name>
    <name type="common">Common tick</name>
    <name type="synonym">Acarus ricinus</name>
    <dbReference type="NCBI Taxonomy" id="34613"/>
    <lineage>
        <taxon>Eukaryota</taxon>
        <taxon>Metazoa</taxon>
        <taxon>Ecdysozoa</taxon>
        <taxon>Arthropoda</taxon>
        <taxon>Chelicerata</taxon>
        <taxon>Arachnida</taxon>
        <taxon>Acari</taxon>
        <taxon>Parasitiformes</taxon>
        <taxon>Ixodida</taxon>
        <taxon>Ixodoidea</taxon>
        <taxon>Ixodidae</taxon>
        <taxon>Ixodinae</taxon>
        <taxon>Ixodes</taxon>
    </lineage>
</organism>